<keyword evidence="3" id="KW-1185">Reference proteome</keyword>
<gene>
    <name evidence="2" type="ORF">H6G83_02985</name>
</gene>
<dbReference type="InterPro" id="IPR006311">
    <property type="entry name" value="TAT_signal"/>
</dbReference>
<proteinExistence type="predicted"/>
<reference evidence="2 3" key="1">
    <citation type="journal article" date="2020" name="ISME J.">
        <title>Comparative genomics reveals insights into cyanobacterial evolution and habitat adaptation.</title>
        <authorList>
            <person name="Chen M.Y."/>
            <person name="Teng W.K."/>
            <person name="Zhao L."/>
            <person name="Hu C.X."/>
            <person name="Zhou Y.K."/>
            <person name="Han B.P."/>
            <person name="Song L.R."/>
            <person name="Shu W.S."/>
        </authorList>
    </citation>
    <scope>NUCLEOTIDE SEQUENCE [LARGE SCALE GENOMIC DNA]</scope>
    <source>
        <strain evidence="2 3">FACHB-119</strain>
    </source>
</reference>
<dbReference type="InterPro" id="IPR008557">
    <property type="entry name" value="PhoX"/>
</dbReference>
<name>A0ABR8CXP8_9NOST</name>
<dbReference type="Pfam" id="PF05787">
    <property type="entry name" value="PhoX"/>
    <property type="match status" value="2"/>
</dbReference>
<organism evidence="2 3">
    <name type="scientific">Anabaena azotica FACHB-119</name>
    <dbReference type="NCBI Taxonomy" id="947527"/>
    <lineage>
        <taxon>Bacteria</taxon>
        <taxon>Bacillati</taxon>
        <taxon>Cyanobacteriota</taxon>
        <taxon>Cyanophyceae</taxon>
        <taxon>Nostocales</taxon>
        <taxon>Nostocaceae</taxon>
        <taxon>Anabaena</taxon>
        <taxon>Anabaena azotica</taxon>
    </lineage>
</organism>
<feature type="chain" id="PRO_5045556697" evidence="1">
    <location>
        <begin position="30"/>
        <end position="419"/>
    </location>
</feature>
<dbReference type="PANTHER" id="PTHR35399:SF4">
    <property type="entry name" value="MEMBRANE PROTEIN"/>
    <property type="match status" value="1"/>
</dbReference>
<dbReference type="PANTHER" id="PTHR35399">
    <property type="entry name" value="SLR8030 PROTEIN"/>
    <property type="match status" value="1"/>
</dbReference>
<feature type="signal peptide" evidence="1">
    <location>
        <begin position="1"/>
        <end position="29"/>
    </location>
</feature>
<accession>A0ABR8CXP8</accession>
<sequence length="419" mass="44658">MNISRRKFFTMAGASATGAVLLSPLQAFYAKPVIAAGPYGNLVTDPNGVLDLPSGFTYRRLSETGQTMNDGYKVPGGHDGMGAFAGSNGNTILIRNHELTSTSSNGLSAPNSSKYNSAARGGCTKLVVNSSRNLVDHRGVLAGTLRNCAGGSTPSDSWLSCEETFETNNGKKHGYVFEVPSSATTFVNPVPLTAMGRFNHEAAAVDPNTGYIYMTEDRGDGLFYRFVPNQSNNLSAGGLLYALKITGSSGVNTATGFPVNTPKAVEWVQINNPDPTSDTVRTEGYNKGAARFSGGEGIFYGNNYVYFTCKSGGSSGDGQIWRYSPSNNTVELYIEPNNSGILDNPDNLVIFPNRDIFLCEDGDGTDYILGITSSGSLYKFAKNALNTSEFAGVCFSPDGQTMFVNIQSPGITFAIWGPW</sequence>
<dbReference type="RefSeq" id="WP_190466731.1">
    <property type="nucleotide sequence ID" value="NZ_JACJSG010000003.1"/>
</dbReference>
<comment type="caution">
    <text evidence="2">The sequence shown here is derived from an EMBL/GenBank/DDBJ whole genome shotgun (WGS) entry which is preliminary data.</text>
</comment>
<keyword evidence="1" id="KW-0732">Signal</keyword>
<protein>
    <submittedName>
        <fullName evidence="2">DUF839 domain-containing protein</fullName>
    </submittedName>
</protein>
<dbReference type="EMBL" id="JACJSG010000003">
    <property type="protein sequence ID" value="MBD2499592.1"/>
    <property type="molecule type" value="Genomic_DNA"/>
</dbReference>
<evidence type="ECO:0000313" key="3">
    <source>
        <dbReference type="Proteomes" id="UP000661112"/>
    </source>
</evidence>
<dbReference type="PROSITE" id="PS51318">
    <property type="entry name" value="TAT"/>
    <property type="match status" value="1"/>
</dbReference>
<dbReference type="SUPFAM" id="SSF63825">
    <property type="entry name" value="YWTD domain"/>
    <property type="match status" value="1"/>
</dbReference>
<dbReference type="Proteomes" id="UP000661112">
    <property type="component" value="Unassembled WGS sequence"/>
</dbReference>
<evidence type="ECO:0000313" key="2">
    <source>
        <dbReference type="EMBL" id="MBD2499592.1"/>
    </source>
</evidence>
<evidence type="ECO:0000256" key="1">
    <source>
        <dbReference type="SAM" id="SignalP"/>
    </source>
</evidence>